<dbReference type="EMBL" id="JASWJB010000026">
    <property type="protein sequence ID" value="KAK2609207.1"/>
    <property type="molecule type" value="Genomic_DNA"/>
</dbReference>
<keyword evidence="3" id="KW-1185">Reference proteome</keyword>
<keyword evidence="1" id="KW-0732">Signal</keyword>
<name>A0AAJ0CZL7_9HYPO</name>
<dbReference type="Proteomes" id="UP001251528">
    <property type="component" value="Unassembled WGS sequence"/>
</dbReference>
<feature type="chain" id="PRO_5042488659" evidence="1">
    <location>
        <begin position="23"/>
        <end position="193"/>
    </location>
</feature>
<feature type="signal peptide" evidence="1">
    <location>
        <begin position="1"/>
        <end position="22"/>
    </location>
</feature>
<evidence type="ECO:0000313" key="2">
    <source>
        <dbReference type="EMBL" id="KAK2609207.1"/>
    </source>
</evidence>
<gene>
    <name evidence="2" type="ORF">QQS21_002289</name>
</gene>
<sequence length="193" mass="20681">MHFSHLSLFWTLAAAAATPVSATSGIYKSPQAKSFITVRVHVGLPVNTTTPDGPVGLFRTADGNVTGQFTGRLAPNLSTVVERILPGSSGAHSTVFTNWVLESNAKSPANQPERILARLEGLTTYANNALHGFGSVRLSTDIEHLKWINWATFLIEWEGQFNTGIAAFEIFHITSGGRLDGKKIPALSPQGGN</sequence>
<reference evidence="2" key="1">
    <citation type="submission" date="2023-06" db="EMBL/GenBank/DDBJ databases">
        <title>Conoideocrella luteorostrata (Hypocreales: Clavicipitaceae), a potential biocontrol fungus for elongate hemlock scale in United States Christmas tree production areas.</title>
        <authorList>
            <person name="Barrett H."/>
            <person name="Lovett B."/>
            <person name="Macias A.M."/>
            <person name="Stajich J.E."/>
            <person name="Kasson M.T."/>
        </authorList>
    </citation>
    <scope>NUCLEOTIDE SEQUENCE</scope>
    <source>
        <strain evidence="2">ARSEF 14590</strain>
    </source>
</reference>
<dbReference type="AlphaFoldDB" id="A0AAJ0CZL7"/>
<evidence type="ECO:0000256" key="1">
    <source>
        <dbReference type="SAM" id="SignalP"/>
    </source>
</evidence>
<organism evidence="2 3">
    <name type="scientific">Conoideocrella luteorostrata</name>
    <dbReference type="NCBI Taxonomy" id="1105319"/>
    <lineage>
        <taxon>Eukaryota</taxon>
        <taxon>Fungi</taxon>
        <taxon>Dikarya</taxon>
        <taxon>Ascomycota</taxon>
        <taxon>Pezizomycotina</taxon>
        <taxon>Sordariomycetes</taxon>
        <taxon>Hypocreomycetidae</taxon>
        <taxon>Hypocreales</taxon>
        <taxon>Clavicipitaceae</taxon>
        <taxon>Conoideocrella</taxon>
    </lineage>
</organism>
<accession>A0AAJ0CZL7</accession>
<comment type="caution">
    <text evidence="2">The sequence shown here is derived from an EMBL/GenBank/DDBJ whole genome shotgun (WGS) entry which is preliminary data.</text>
</comment>
<protein>
    <submittedName>
        <fullName evidence="2">Uncharacterized protein</fullName>
    </submittedName>
</protein>
<evidence type="ECO:0000313" key="3">
    <source>
        <dbReference type="Proteomes" id="UP001251528"/>
    </source>
</evidence>
<proteinExistence type="predicted"/>